<feature type="region of interest" description="Disordered" evidence="1">
    <location>
        <begin position="19"/>
        <end position="38"/>
    </location>
</feature>
<organism evidence="2 3">
    <name type="scientific">Mesobacillus selenatarsenatis (strain DSM 18680 / JCM 14380 / FERM P-15431 / SF-1)</name>
    <dbReference type="NCBI Taxonomy" id="1321606"/>
    <lineage>
        <taxon>Bacteria</taxon>
        <taxon>Bacillati</taxon>
        <taxon>Bacillota</taxon>
        <taxon>Bacilli</taxon>
        <taxon>Bacillales</taxon>
        <taxon>Bacillaceae</taxon>
        <taxon>Mesobacillus</taxon>
    </lineage>
</organism>
<dbReference type="EMBL" id="BASE01000043">
    <property type="protein sequence ID" value="GAM13834.1"/>
    <property type="molecule type" value="Genomic_DNA"/>
</dbReference>
<accession>A0A0A8X3L6</accession>
<dbReference type="AlphaFoldDB" id="A0A0A8X3L6"/>
<evidence type="ECO:0000313" key="2">
    <source>
        <dbReference type="EMBL" id="GAM13834.1"/>
    </source>
</evidence>
<comment type="caution">
    <text evidence="2">The sequence shown here is derived from an EMBL/GenBank/DDBJ whole genome shotgun (WGS) entry which is preliminary data.</text>
</comment>
<evidence type="ECO:0000256" key="1">
    <source>
        <dbReference type="SAM" id="MobiDB-lite"/>
    </source>
</evidence>
<name>A0A0A8X3L6_MESS1</name>
<protein>
    <submittedName>
        <fullName evidence="2">Uncharacterized protein</fullName>
    </submittedName>
</protein>
<reference evidence="2 3" key="1">
    <citation type="submission" date="2013-06" db="EMBL/GenBank/DDBJ databases">
        <title>Whole genome shotgun sequence of Bacillus selenatarsenatis SF-1.</title>
        <authorList>
            <person name="Kuroda M."/>
            <person name="Sei K."/>
            <person name="Yamashita M."/>
            <person name="Ike M."/>
        </authorList>
    </citation>
    <scope>NUCLEOTIDE SEQUENCE [LARGE SCALE GENOMIC DNA]</scope>
    <source>
        <strain evidence="2 3">SF-1</strain>
    </source>
</reference>
<evidence type="ECO:0000313" key="3">
    <source>
        <dbReference type="Proteomes" id="UP000031014"/>
    </source>
</evidence>
<keyword evidence="3" id="KW-1185">Reference proteome</keyword>
<gene>
    <name evidence="2" type="ORF">SAMD00020551_1981</name>
</gene>
<sequence length="38" mass="4232">MKCPNLILLGTKLNEEAVEMSELDPTSDKITRKNRGSV</sequence>
<dbReference type="Proteomes" id="UP000031014">
    <property type="component" value="Unassembled WGS sequence"/>
</dbReference>
<proteinExistence type="predicted"/>